<dbReference type="AlphaFoldDB" id="A0A7W6H4K0"/>
<evidence type="ECO:0000256" key="1">
    <source>
        <dbReference type="SAM" id="MobiDB-lite"/>
    </source>
</evidence>
<keyword evidence="2" id="KW-0812">Transmembrane</keyword>
<evidence type="ECO:0000313" key="4">
    <source>
        <dbReference type="Proteomes" id="UP000542776"/>
    </source>
</evidence>
<keyword evidence="4" id="KW-1185">Reference proteome</keyword>
<feature type="region of interest" description="Disordered" evidence="1">
    <location>
        <begin position="96"/>
        <end position="120"/>
    </location>
</feature>
<dbReference type="RefSeq" id="WP_183198431.1">
    <property type="nucleotide sequence ID" value="NZ_JACIEK010000001.1"/>
</dbReference>
<keyword evidence="2" id="KW-0472">Membrane</keyword>
<keyword evidence="2" id="KW-1133">Transmembrane helix</keyword>
<sequence>MEWIAGLDFEKIANAIIILLTGFLAAFGIRSGKKAPAPQNAASSTHMEIAGALVDSSSIKGLSGAVEGHSLALAETRATGRDVIAAVDRMVEAMEEHTRAVQSHEKEIEEHRNEMGRQRR</sequence>
<name>A0A7W6H4K0_9HYPH</name>
<comment type="caution">
    <text evidence="3">The sequence shown here is derived from an EMBL/GenBank/DDBJ whole genome shotgun (WGS) entry which is preliminary data.</text>
</comment>
<reference evidence="3 4" key="1">
    <citation type="submission" date="2020-08" db="EMBL/GenBank/DDBJ databases">
        <title>Genomic Encyclopedia of Type Strains, Phase IV (KMG-IV): sequencing the most valuable type-strain genomes for metagenomic binning, comparative biology and taxonomic classification.</title>
        <authorList>
            <person name="Goeker M."/>
        </authorList>
    </citation>
    <scope>NUCLEOTIDE SEQUENCE [LARGE SCALE GENOMIC DNA]</scope>
    <source>
        <strain evidence="3 4">DSM 102238</strain>
    </source>
</reference>
<evidence type="ECO:0000256" key="2">
    <source>
        <dbReference type="SAM" id="Phobius"/>
    </source>
</evidence>
<dbReference type="EMBL" id="JACIEK010000001">
    <property type="protein sequence ID" value="MBB3997174.1"/>
    <property type="molecule type" value="Genomic_DNA"/>
</dbReference>
<protein>
    <submittedName>
        <fullName evidence="3">Methylthioribose-1-phosphate isomerase</fullName>
    </submittedName>
</protein>
<keyword evidence="3" id="KW-0413">Isomerase</keyword>
<gene>
    <name evidence="3" type="ORF">GGR04_000995</name>
</gene>
<accession>A0A7W6H4K0</accession>
<dbReference type="Proteomes" id="UP000542776">
    <property type="component" value="Unassembled WGS sequence"/>
</dbReference>
<dbReference type="GO" id="GO:0016853">
    <property type="term" value="F:isomerase activity"/>
    <property type="evidence" value="ECO:0007669"/>
    <property type="project" value="UniProtKB-KW"/>
</dbReference>
<organism evidence="3 4">
    <name type="scientific">Aureimonas pseudogalii</name>
    <dbReference type="NCBI Taxonomy" id="1744844"/>
    <lineage>
        <taxon>Bacteria</taxon>
        <taxon>Pseudomonadati</taxon>
        <taxon>Pseudomonadota</taxon>
        <taxon>Alphaproteobacteria</taxon>
        <taxon>Hyphomicrobiales</taxon>
        <taxon>Aurantimonadaceae</taxon>
        <taxon>Aureimonas</taxon>
    </lineage>
</organism>
<feature type="transmembrane region" description="Helical" evidence="2">
    <location>
        <begin position="12"/>
        <end position="29"/>
    </location>
</feature>
<proteinExistence type="predicted"/>
<evidence type="ECO:0000313" key="3">
    <source>
        <dbReference type="EMBL" id="MBB3997174.1"/>
    </source>
</evidence>